<dbReference type="AlphaFoldDB" id="A0A1J0EER4"/>
<reference evidence="3" key="1">
    <citation type="submission" date="2016-10" db="EMBL/GenBank/DDBJ databases">
        <title>Pseudomonas frederiksbergensis ERGS4:02 complete genome.</title>
        <authorList>
            <person name="Kumar R."/>
            <person name="Acharya V."/>
            <person name="Singh D."/>
        </authorList>
    </citation>
    <scope>NUCLEOTIDE SEQUENCE [LARGE SCALE GENOMIC DNA]</scope>
    <source>
        <strain evidence="3">ERGS4:02</strain>
    </source>
</reference>
<evidence type="ECO:0000313" key="3">
    <source>
        <dbReference type="Proteomes" id="UP000182567"/>
    </source>
</evidence>
<accession>A0A1J0EER4</accession>
<protein>
    <submittedName>
        <fullName evidence="2">Uncharacterized protein</fullName>
    </submittedName>
</protein>
<name>A0A1J0EER4_9PSED</name>
<organism evidence="2 3">
    <name type="scientific">Pseudomonas frederiksbergensis</name>
    <dbReference type="NCBI Taxonomy" id="104087"/>
    <lineage>
        <taxon>Bacteria</taxon>
        <taxon>Pseudomonadati</taxon>
        <taxon>Pseudomonadota</taxon>
        <taxon>Gammaproteobacteria</taxon>
        <taxon>Pseudomonadales</taxon>
        <taxon>Pseudomonadaceae</taxon>
        <taxon>Pseudomonas</taxon>
    </lineage>
</organism>
<feature type="region of interest" description="Disordered" evidence="1">
    <location>
        <begin position="1"/>
        <end position="33"/>
    </location>
</feature>
<proteinExistence type="predicted"/>
<evidence type="ECO:0000313" key="2">
    <source>
        <dbReference type="EMBL" id="APC14597.1"/>
    </source>
</evidence>
<dbReference type="Proteomes" id="UP000182567">
    <property type="component" value="Chromosome"/>
</dbReference>
<feature type="compositionally biased region" description="Basic and acidic residues" evidence="1">
    <location>
        <begin position="18"/>
        <end position="29"/>
    </location>
</feature>
<evidence type="ECO:0000256" key="1">
    <source>
        <dbReference type="SAM" id="MobiDB-lite"/>
    </source>
</evidence>
<sequence>MTGLPGLYFPAEIDPDGDAPRNRRPDGLGHRGHAPWLGAFGRPAAERLGMTVVDAHDLVSMEIAE</sequence>
<dbReference type="EMBL" id="CP017886">
    <property type="protein sequence ID" value="APC14597.1"/>
    <property type="molecule type" value="Genomic_DNA"/>
</dbReference>
<gene>
    <name evidence="2" type="ORF">BLL42_02175</name>
</gene>